<keyword evidence="2" id="KW-0964">Secreted</keyword>
<protein>
    <submittedName>
        <fullName evidence="9">Cysteine-rich receptor-like protein kinase 23</fullName>
    </submittedName>
</protein>
<feature type="signal peptide" evidence="6">
    <location>
        <begin position="1"/>
        <end position="27"/>
    </location>
</feature>
<reference evidence="9" key="1">
    <citation type="submission" date="2025-08" db="UniProtKB">
        <authorList>
            <consortium name="RefSeq"/>
        </authorList>
    </citation>
    <scope>IDENTIFICATION</scope>
</reference>
<dbReference type="OrthoDB" id="696781at2759"/>
<evidence type="ECO:0000256" key="2">
    <source>
        <dbReference type="ARBA" id="ARBA00022525"/>
    </source>
</evidence>
<keyword evidence="4" id="KW-0677">Repeat</keyword>
<feature type="domain" description="Gnk2-homologous" evidence="7">
    <location>
        <begin position="139"/>
        <end position="238"/>
    </location>
</feature>
<evidence type="ECO:0000313" key="9">
    <source>
        <dbReference type="RefSeq" id="XP_010926536.1"/>
    </source>
</evidence>
<dbReference type="CDD" id="cd23509">
    <property type="entry name" value="Gnk2-like"/>
    <property type="match status" value="4"/>
</dbReference>
<dbReference type="RefSeq" id="XP_010926536.1">
    <property type="nucleotide sequence ID" value="XM_010928234.3"/>
</dbReference>
<organism evidence="8 9">
    <name type="scientific">Elaeis guineensis var. tenera</name>
    <name type="common">Oil palm</name>
    <dbReference type="NCBI Taxonomy" id="51953"/>
    <lineage>
        <taxon>Eukaryota</taxon>
        <taxon>Viridiplantae</taxon>
        <taxon>Streptophyta</taxon>
        <taxon>Embryophyta</taxon>
        <taxon>Tracheophyta</taxon>
        <taxon>Spermatophyta</taxon>
        <taxon>Magnoliopsida</taxon>
        <taxon>Liliopsida</taxon>
        <taxon>Arecaceae</taxon>
        <taxon>Arecoideae</taxon>
        <taxon>Cocoseae</taxon>
        <taxon>Elaeidinae</taxon>
        <taxon>Elaeis</taxon>
    </lineage>
</organism>
<dbReference type="PANTHER" id="PTHR32411:SF51">
    <property type="entry name" value="GNK2-HOMOLOGOUS DOMAIN-CONTAINING PROTEIN"/>
    <property type="match status" value="1"/>
</dbReference>
<feature type="domain" description="Gnk2-homologous" evidence="7">
    <location>
        <begin position="355"/>
        <end position="457"/>
    </location>
</feature>
<dbReference type="InterPro" id="IPR002902">
    <property type="entry name" value="GNK2"/>
</dbReference>
<evidence type="ECO:0000256" key="1">
    <source>
        <dbReference type="ARBA" id="ARBA00004613"/>
    </source>
</evidence>
<dbReference type="PROSITE" id="PS51473">
    <property type="entry name" value="GNK2"/>
    <property type="match status" value="4"/>
</dbReference>
<dbReference type="AlphaFoldDB" id="A0A6I9RPZ9"/>
<comment type="similarity">
    <text evidence="5">Belongs to the cysteine-rich repeat secretory protein family.</text>
</comment>
<dbReference type="InParanoid" id="A0A6I9RPZ9"/>
<dbReference type="InterPro" id="IPR038408">
    <property type="entry name" value="GNK2_sf"/>
</dbReference>
<dbReference type="Proteomes" id="UP000504607">
    <property type="component" value="Chromosome 7"/>
</dbReference>
<keyword evidence="8" id="KW-1185">Reference proteome</keyword>
<sequence length="508" mass="55438">MSHLHSKPWSFLLFLSLYLLLLRSAVGAGPISLSPLNSDCSGQAYTNGSAFQTNLNNLFSSLNSKSPTSNFYNDTAGTGSDRVYGLFLCEGDLSPTDCQACIKAATTNVQKACSKRQAIIYYDYCQLRYSDHDFFGIMDPDGFPKHNTEYVSDPERPLDFVSNLMKEAPYGKPLMFASNASFQYQLFAMAECTMDITSADCAKCLNTIFEEIESCCSNYQGWRYLSPSCSIRYEAISFLRNPKFIPSEIVEDFCSDEVLPSDDGNSQQDLNSLLSSLSSQASTSGFYNTSLGVNEDLLYGLALCRPDLVPASNACLSCLQEAVSVALDECPNKTQAIVWHEKCLLRYSNQNFFGAVSNEMKVLCSPVNASEAEEAAVVKMMTSLVDEAPESPRMFAAGKIENPSAYGLVQCTRDLSKDGCKDCLSEAMGNATTACKQNQGWRFLSGSCTARYESTPFFDPSILAADAAAPAGTLPSVKSWGSVCGPDFMTLGLLCLLVINFMDGLGKW</sequence>
<evidence type="ECO:0000259" key="7">
    <source>
        <dbReference type="PROSITE" id="PS51473"/>
    </source>
</evidence>
<feature type="chain" id="PRO_5026816323" evidence="6">
    <location>
        <begin position="28"/>
        <end position="508"/>
    </location>
</feature>
<dbReference type="Pfam" id="PF01657">
    <property type="entry name" value="Stress-antifung"/>
    <property type="match status" value="4"/>
</dbReference>
<dbReference type="PANTHER" id="PTHR32411">
    <property type="entry name" value="CYSTEINE-RICH REPEAT SECRETORY PROTEIN 38-RELATED"/>
    <property type="match status" value="1"/>
</dbReference>
<dbReference type="InterPro" id="IPR050581">
    <property type="entry name" value="CRR_secretory_protein"/>
</dbReference>
<feature type="domain" description="Gnk2-homologous" evidence="7">
    <location>
        <begin position="248"/>
        <end position="352"/>
    </location>
</feature>
<feature type="domain" description="Gnk2-homologous" evidence="7">
    <location>
        <begin position="33"/>
        <end position="134"/>
    </location>
</feature>
<dbReference type="GeneID" id="105048790"/>
<name>A0A6I9RPZ9_ELAGV</name>
<dbReference type="Gene3D" id="3.30.430.20">
    <property type="entry name" value="Gnk2 domain, C-X8-C-X2-C motif"/>
    <property type="match status" value="4"/>
</dbReference>
<dbReference type="KEGG" id="egu:105048790"/>
<evidence type="ECO:0000256" key="3">
    <source>
        <dbReference type="ARBA" id="ARBA00022729"/>
    </source>
</evidence>
<accession>A0A6I9RPZ9</accession>
<evidence type="ECO:0000256" key="6">
    <source>
        <dbReference type="SAM" id="SignalP"/>
    </source>
</evidence>
<proteinExistence type="inferred from homology"/>
<gene>
    <name evidence="9" type="primary">LOC105048790</name>
</gene>
<keyword evidence="3 6" id="KW-0732">Signal</keyword>
<evidence type="ECO:0000256" key="4">
    <source>
        <dbReference type="ARBA" id="ARBA00022737"/>
    </source>
</evidence>
<comment type="subcellular location">
    <subcellularLocation>
        <location evidence="1">Secreted</location>
    </subcellularLocation>
</comment>
<evidence type="ECO:0000256" key="5">
    <source>
        <dbReference type="ARBA" id="ARBA00038515"/>
    </source>
</evidence>
<dbReference type="GO" id="GO:0005576">
    <property type="term" value="C:extracellular region"/>
    <property type="evidence" value="ECO:0007669"/>
    <property type="project" value="UniProtKB-SubCell"/>
</dbReference>
<evidence type="ECO:0000313" key="8">
    <source>
        <dbReference type="Proteomes" id="UP000504607"/>
    </source>
</evidence>